<evidence type="ECO:0000313" key="2">
    <source>
        <dbReference type="Proteomes" id="UP000823890"/>
    </source>
</evidence>
<reference evidence="1" key="1">
    <citation type="journal article" date="2021" name="PeerJ">
        <title>Extensive microbial diversity within the chicken gut microbiome revealed by metagenomics and culture.</title>
        <authorList>
            <person name="Gilroy R."/>
            <person name="Ravi A."/>
            <person name="Getino M."/>
            <person name="Pursley I."/>
            <person name="Horton D.L."/>
            <person name="Alikhan N.F."/>
            <person name="Baker D."/>
            <person name="Gharbi K."/>
            <person name="Hall N."/>
            <person name="Watson M."/>
            <person name="Adriaenssens E.M."/>
            <person name="Foster-Nyarko E."/>
            <person name="Jarju S."/>
            <person name="Secka A."/>
            <person name="Antonio M."/>
            <person name="Oren A."/>
            <person name="Chaudhuri R.R."/>
            <person name="La Ragione R."/>
            <person name="Hildebrand F."/>
            <person name="Pallen M.J."/>
        </authorList>
    </citation>
    <scope>NUCLEOTIDE SEQUENCE</scope>
    <source>
        <strain evidence="1">ChiW19-954</strain>
    </source>
</reference>
<comment type="caution">
    <text evidence="1">The sequence shown here is derived from an EMBL/GenBank/DDBJ whole genome shotgun (WGS) entry which is preliminary data.</text>
</comment>
<gene>
    <name evidence="1" type="ORF">H9758_08525</name>
</gene>
<dbReference type="EMBL" id="DWWO01000105">
    <property type="protein sequence ID" value="HJC34618.1"/>
    <property type="molecule type" value="Genomic_DNA"/>
</dbReference>
<evidence type="ECO:0000313" key="1">
    <source>
        <dbReference type="EMBL" id="HJC34618.1"/>
    </source>
</evidence>
<accession>A0A9D2ST03</accession>
<dbReference type="AlphaFoldDB" id="A0A9D2ST03"/>
<protein>
    <submittedName>
        <fullName evidence="1">Uncharacterized protein</fullName>
    </submittedName>
</protein>
<organism evidence="1 2">
    <name type="scientific">Candidatus Mediterraneibacter faecipullorum</name>
    <dbReference type="NCBI Taxonomy" id="2838670"/>
    <lineage>
        <taxon>Bacteria</taxon>
        <taxon>Bacillati</taxon>
        <taxon>Bacillota</taxon>
        <taxon>Clostridia</taxon>
        <taxon>Lachnospirales</taxon>
        <taxon>Lachnospiraceae</taxon>
        <taxon>Mediterraneibacter</taxon>
    </lineage>
</organism>
<name>A0A9D2ST03_9FIRM</name>
<reference evidence="1" key="2">
    <citation type="submission" date="2021-04" db="EMBL/GenBank/DDBJ databases">
        <authorList>
            <person name="Gilroy R."/>
        </authorList>
    </citation>
    <scope>NUCLEOTIDE SEQUENCE</scope>
    <source>
        <strain evidence="1">ChiW19-954</strain>
    </source>
</reference>
<dbReference type="Proteomes" id="UP000823890">
    <property type="component" value="Unassembled WGS sequence"/>
</dbReference>
<proteinExistence type="predicted"/>
<sequence length="77" mass="8685">MALTTCPGKNRRNGTETIVKLSGKKSSSQYCALAAFKHCDQLHNRIMPDISALDLQQILDREDLSHSMLEHIKTLFN</sequence>